<evidence type="ECO:0000313" key="3">
    <source>
        <dbReference type="Proteomes" id="UP000887575"/>
    </source>
</evidence>
<accession>A0AAF3F572</accession>
<sequence length="78" mass="8958">MSREELVQKAKLAEQAEKYDEMADVMQKVAEQGDELANNERHLLASRLQECGWGSSVIMESHLVDRAKRHSEIIQQSF</sequence>
<dbReference type="InterPro" id="IPR023410">
    <property type="entry name" value="14-3-3_domain"/>
</dbReference>
<protein>
    <submittedName>
        <fullName evidence="4">14-3-3 domain-containing protein</fullName>
    </submittedName>
</protein>
<organism evidence="3 4">
    <name type="scientific">Mesorhabditis belari</name>
    <dbReference type="NCBI Taxonomy" id="2138241"/>
    <lineage>
        <taxon>Eukaryota</taxon>
        <taxon>Metazoa</taxon>
        <taxon>Ecdysozoa</taxon>
        <taxon>Nematoda</taxon>
        <taxon>Chromadorea</taxon>
        <taxon>Rhabditida</taxon>
        <taxon>Rhabditina</taxon>
        <taxon>Rhabditomorpha</taxon>
        <taxon>Rhabditoidea</taxon>
        <taxon>Rhabditidae</taxon>
        <taxon>Mesorhabditinae</taxon>
        <taxon>Mesorhabditis</taxon>
    </lineage>
</organism>
<dbReference type="WBParaSite" id="MBELARI_LOCUS21725">
    <property type="protein sequence ID" value="MBELARI_LOCUS21725"/>
    <property type="gene ID" value="MBELARI_LOCUS21725"/>
</dbReference>
<evidence type="ECO:0000259" key="2">
    <source>
        <dbReference type="Pfam" id="PF00244"/>
    </source>
</evidence>
<dbReference type="Proteomes" id="UP000887575">
    <property type="component" value="Unassembled WGS sequence"/>
</dbReference>
<dbReference type="Pfam" id="PF00244">
    <property type="entry name" value="14-3-3"/>
    <property type="match status" value="1"/>
</dbReference>
<dbReference type="SUPFAM" id="SSF48445">
    <property type="entry name" value="14-3-3 protein"/>
    <property type="match status" value="1"/>
</dbReference>
<dbReference type="AlphaFoldDB" id="A0AAF3F572"/>
<evidence type="ECO:0000313" key="4">
    <source>
        <dbReference type="WBParaSite" id="MBELARI_LOCUS21725"/>
    </source>
</evidence>
<keyword evidence="3" id="KW-1185">Reference proteome</keyword>
<dbReference type="Gene3D" id="1.20.190.20">
    <property type="entry name" value="14-3-3 domain"/>
    <property type="match status" value="1"/>
</dbReference>
<evidence type="ECO:0000256" key="1">
    <source>
        <dbReference type="ARBA" id="ARBA00006141"/>
    </source>
</evidence>
<feature type="domain" description="14-3-3" evidence="2">
    <location>
        <begin position="9"/>
        <end position="47"/>
    </location>
</feature>
<name>A0AAF3F572_9BILA</name>
<dbReference type="InterPro" id="IPR036815">
    <property type="entry name" value="14-3-3_dom_sf"/>
</dbReference>
<comment type="similarity">
    <text evidence="1">Belongs to the 14-3-3 family.</text>
</comment>
<reference evidence="4" key="1">
    <citation type="submission" date="2024-02" db="UniProtKB">
        <authorList>
            <consortium name="WormBaseParasite"/>
        </authorList>
    </citation>
    <scope>IDENTIFICATION</scope>
</reference>
<proteinExistence type="inferred from homology"/>